<keyword evidence="24" id="KW-1185">Reference proteome</keyword>
<dbReference type="Gene3D" id="2.90.20.10">
    <property type="entry name" value="Plasmodium vivax P25 domain"/>
    <property type="match status" value="1"/>
</dbReference>
<evidence type="ECO:0000256" key="17">
    <source>
        <dbReference type="ARBA" id="ARBA00058961"/>
    </source>
</evidence>
<dbReference type="AlphaFoldDB" id="F6I431"/>
<dbReference type="GO" id="GO:0005524">
    <property type="term" value="F:ATP binding"/>
    <property type="evidence" value="ECO:0007669"/>
    <property type="project" value="UniProtKB-UniRule"/>
</dbReference>
<dbReference type="PROSITE" id="PS50011">
    <property type="entry name" value="PROTEIN_KINASE_DOM"/>
    <property type="match status" value="1"/>
</dbReference>
<evidence type="ECO:0000256" key="16">
    <source>
        <dbReference type="ARBA" id="ARBA00047951"/>
    </source>
</evidence>
<dbReference type="InParanoid" id="F6I431"/>
<dbReference type="PaxDb" id="29760-VIT_18s0041g00020.t01"/>
<dbReference type="PROSITE" id="PS00107">
    <property type="entry name" value="PROTEIN_KINASE_ATP"/>
    <property type="match status" value="1"/>
</dbReference>
<dbReference type="InterPro" id="IPR017441">
    <property type="entry name" value="Protein_kinase_ATP_BS"/>
</dbReference>
<keyword evidence="13 20" id="KW-0472">Membrane</keyword>
<dbReference type="Proteomes" id="UP000009183">
    <property type="component" value="Chromosome 18"/>
</dbReference>
<feature type="domain" description="EGF-like" evidence="22">
    <location>
        <begin position="322"/>
        <end position="365"/>
    </location>
</feature>
<keyword evidence="14 18" id="KW-1015">Disulfide bond</keyword>
<proteinExistence type="predicted"/>
<keyword evidence="11 19" id="KW-0067">ATP-binding</keyword>
<sequence>MIWLHGLLDELAKKQEMRILHSDSHSAIFLAKNSVFHSKSKHIQTKYHFIRYLIEDKLVILEKIYGSKNPADMLTKGVTIEKLKLCTASIAATVNGQAKEGCLDRCEAVIIPYPFGTDEHCYLSPYFWVTSNHSSNPPKLLLGKPSPEGNNVQVLDISLEGELLILNYVSHDCYDSLGEADSLYSYDSYLKPGQFNISSTKNKFTMVGCDTFAWFKGQRGHESYRTGCMSICDNITDVQNGSCSRNGCCQTSIPDGLSAIDLTLGSFNNYSEIWEFNPCGYAFIVEESNFNFSSNDLRDLKSKTELPMVFDWALDKETCQVDVNDQTNNACKGNSTCNKRITGWGYLCNCSEGYQGNPYLEPGCQDIIECENSILNKCENPETCINTQGNYTCSCPMWYHGDGKIDGQRCIPNRLQMIHVAMGQKNCKFSNLYLKLVVAFQCASNVEHLENLVFIFFYSKVLELIYSSLKYCLISLINICIGIALVVLVAGSTWLYWALKKRRFVKLKKKYFQQNGGSELRQQLSGQGSTERIKFFTSEELEKATKNYDESNIIGRGGFGTVYKGTLTDGRIVAIKKSKMVERIQGKGFINEVGILSQINHRHVIQLLGCCLETQVPLLVYEFINNGTLSDHIHDENKASAIMWETRLRIAIQTAEALYYLHCVASTPIVHRDVKSSNILLDEEYNAKMCDFGASRLVPLDQNQLSTAVQGTPGYLDPESLQTNRVTEKSDVYSFGVVLVELLTGKKALFFDRPKEQRILTIFFLFPLKDDSLFQVLEDCIVNNGNHKQILKVAQLAQRCLSINGEDRPTMKEVMLELEMIRMIGENAEQNPEENTYLLGESYAHYYLGGGESSIATHSMTGSFLLPI</sequence>
<evidence type="ECO:0000256" key="15">
    <source>
        <dbReference type="ARBA" id="ARBA00047558"/>
    </source>
</evidence>
<evidence type="ECO:0000256" key="6">
    <source>
        <dbReference type="ARBA" id="ARBA00022692"/>
    </source>
</evidence>
<gene>
    <name evidence="23" type="ordered locus">VIT_18s0041g00020</name>
</gene>
<dbReference type="EMBL" id="FN596744">
    <property type="protein sequence ID" value="CCB61754.1"/>
    <property type="molecule type" value="Genomic_DNA"/>
</dbReference>
<name>F6I431_VITVI</name>
<comment type="catalytic activity">
    <reaction evidence="15">
        <text>L-seryl-[protein] + ATP = O-phospho-L-seryl-[protein] + ADP + H(+)</text>
        <dbReference type="Rhea" id="RHEA:17989"/>
        <dbReference type="Rhea" id="RHEA-COMP:9863"/>
        <dbReference type="Rhea" id="RHEA-COMP:11604"/>
        <dbReference type="ChEBI" id="CHEBI:15378"/>
        <dbReference type="ChEBI" id="CHEBI:29999"/>
        <dbReference type="ChEBI" id="CHEBI:30616"/>
        <dbReference type="ChEBI" id="CHEBI:83421"/>
        <dbReference type="ChEBI" id="CHEBI:456216"/>
    </reaction>
</comment>
<dbReference type="CDD" id="cd00054">
    <property type="entry name" value="EGF_CA"/>
    <property type="match status" value="1"/>
</dbReference>
<keyword evidence="12 20" id="KW-1133">Transmembrane helix</keyword>
<evidence type="ECO:0000256" key="7">
    <source>
        <dbReference type="ARBA" id="ARBA00022729"/>
    </source>
</evidence>
<evidence type="ECO:0000256" key="8">
    <source>
        <dbReference type="ARBA" id="ARBA00022737"/>
    </source>
</evidence>
<dbReference type="FunFam" id="2.10.25.10:FF:000038">
    <property type="entry name" value="Fibrillin 2"/>
    <property type="match status" value="1"/>
</dbReference>
<dbReference type="GO" id="GO:0007166">
    <property type="term" value="P:cell surface receptor signaling pathway"/>
    <property type="evidence" value="ECO:0000318"/>
    <property type="project" value="GO_Central"/>
</dbReference>
<dbReference type="Pfam" id="PF00069">
    <property type="entry name" value="Pkinase"/>
    <property type="match status" value="1"/>
</dbReference>
<evidence type="ECO:0000256" key="11">
    <source>
        <dbReference type="ARBA" id="ARBA00022840"/>
    </source>
</evidence>
<dbReference type="SUPFAM" id="SSF57196">
    <property type="entry name" value="EGF/Laminin"/>
    <property type="match status" value="1"/>
</dbReference>
<dbReference type="InterPro" id="IPR045274">
    <property type="entry name" value="WAK-like"/>
</dbReference>
<evidence type="ECO:0000256" key="20">
    <source>
        <dbReference type="SAM" id="Phobius"/>
    </source>
</evidence>
<dbReference type="FunFam" id="1.10.510.10:FF:000084">
    <property type="entry name" value="Wall-associated receptor kinase 2"/>
    <property type="match status" value="1"/>
</dbReference>
<evidence type="ECO:0000256" key="10">
    <source>
        <dbReference type="ARBA" id="ARBA00022777"/>
    </source>
</evidence>
<dbReference type="PROSITE" id="PS50026">
    <property type="entry name" value="EGF_3"/>
    <property type="match status" value="2"/>
</dbReference>
<evidence type="ECO:0000256" key="12">
    <source>
        <dbReference type="ARBA" id="ARBA00022989"/>
    </source>
</evidence>
<dbReference type="InterPro" id="IPR000152">
    <property type="entry name" value="EGF-type_Asp/Asn_hydroxyl_site"/>
</dbReference>
<evidence type="ECO:0000313" key="23">
    <source>
        <dbReference type="EMBL" id="CCB61754.1"/>
    </source>
</evidence>
<dbReference type="SMART" id="SM00181">
    <property type="entry name" value="EGF"/>
    <property type="match status" value="2"/>
</dbReference>
<dbReference type="Gene3D" id="1.10.510.10">
    <property type="entry name" value="Transferase(Phosphotransferase) domain 1"/>
    <property type="match status" value="1"/>
</dbReference>
<evidence type="ECO:0000313" key="24">
    <source>
        <dbReference type="Proteomes" id="UP000009183"/>
    </source>
</evidence>
<dbReference type="InterPro" id="IPR008271">
    <property type="entry name" value="Ser/Thr_kinase_AS"/>
</dbReference>
<evidence type="ECO:0000256" key="3">
    <source>
        <dbReference type="ARBA" id="ARBA00022536"/>
    </source>
</evidence>
<dbReference type="PANTHER" id="PTHR27005:SF468">
    <property type="entry name" value="OS01G0310500 PROTEIN"/>
    <property type="match status" value="1"/>
</dbReference>
<evidence type="ECO:0008006" key="25">
    <source>
        <dbReference type="Google" id="ProtNLM"/>
    </source>
</evidence>
<feature type="transmembrane region" description="Helical" evidence="20">
    <location>
        <begin position="473"/>
        <end position="499"/>
    </location>
</feature>
<dbReference type="SMR" id="F6I431"/>
<evidence type="ECO:0000259" key="21">
    <source>
        <dbReference type="PROSITE" id="PS50011"/>
    </source>
</evidence>
<dbReference type="FunFam" id="3.30.200.20:FF:000043">
    <property type="entry name" value="Wall-associated receptor kinase 2"/>
    <property type="match status" value="1"/>
</dbReference>
<feature type="domain" description="EGF-like" evidence="22">
    <location>
        <begin position="366"/>
        <end position="411"/>
    </location>
</feature>
<evidence type="ECO:0000256" key="1">
    <source>
        <dbReference type="ARBA" id="ARBA00004479"/>
    </source>
</evidence>
<dbReference type="SMART" id="SM00220">
    <property type="entry name" value="S_TKc"/>
    <property type="match status" value="1"/>
</dbReference>
<dbReference type="InterPro" id="IPR011009">
    <property type="entry name" value="Kinase-like_dom_sf"/>
</dbReference>
<organism evidence="23 24">
    <name type="scientific">Vitis vinifera</name>
    <name type="common">Grape</name>
    <dbReference type="NCBI Taxonomy" id="29760"/>
    <lineage>
        <taxon>Eukaryota</taxon>
        <taxon>Viridiplantae</taxon>
        <taxon>Streptophyta</taxon>
        <taxon>Embryophyta</taxon>
        <taxon>Tracheophyta</taxon>
        <taxon>Spermatophyta</taxon>
        <taxon>Magnoliopsida</taxon>
        <taxon>eudicotyledons</taxon>
        <taxon>Gunneridae</taxon>
        <taxon>Pentapetalae</taxon>
        <taxon>rosids</taxon>
        <taxon>Vitales</taxon>
        <taxon>Vitaceae</taxon>
        <taxon>Viteae</taxon>
        <taxon>Vitis</taxon>
    </lineage>
</organism>
<keyword evidence="5" id="KW-0808">Transferase</keyword>
<comment type="caution">
    <text evidence="18">Lacks conserved residue(s) required for the propagation of feature annotation.</text>
</comment>
<protein>
    <recommendedName>
        <fullName evidence="25">Wall-associated receptor kinase 2</fullName>
    </recommendedName>
</protein>
<keyword evidence="9 19" id="KW-0547">Nucleotide-binding</keyword>
<dbReference type="InterPro" id="IPR001881">
    <property type="entry name" value="EGF-like_Ca-bd_dom"/>
</dbReference>
<evidence type="ECO:0000256" key="2">
    <source>
        <dbReference type="ARBA" id="ARBA00022527"/>
    </source>
</evidence>
<dbReference type="PROSITE" id="PS00108">
    <property type="entry name" value="PROTEIN_KINASE_ST"/>
    <property type="match status" value="1"/>
</dbReference>
<accession>F6I431</accession>
<keyword evidence="2" id="KW-0723">Serine/threonine-protein kinase</keyword>
<evidence type="ECO:0000256" key="14">
    <source>
        <dbReference type="ARBA" id="ARBA00023157"/>
    </source>
</evidence>
<dbReference type="InterPro" id="IPR000742">
    <property type="entry name" value="EGF"/>
</dbReference>
<dbReference type="STRING" id="29760.F6I431"/>
<feature type="domain" description="Protein kinase" evidence="21">
    <location>
        <begin position="548"/>
        <end position="821"/>
    </location>
</feature>
<dbReference type="InterPro" id="IPR000719">
    <property type="entry name" value="Prot_kinase_dom"/>
</dbReference>
<evidence type="ECO:0000256" key="13">
    <source>
        <dbReference type="ARBA" id="ARBA00023136"/>
    </source>
</evidence>
<evidence type="ECO:0000256" key="5">
    <source>
        <dbReference type="ARBA" id="ARBA00022679"/>
    </source>
</evidence>
<dbReference type="Gene3D" id="3.30.200.20">
    <property type="entry name" value="Phosphorylase Kinase, domain 1"/>
    <property type="match status" value="1"/>
</dbReference>
<dbReference type="GO" id="GO:0004674">
    <property type="term" value="F:protein serine/threonine kinase activity"/>
    <property type="evidence" value="ECO:0007669"/>
    <property type="project" value="UniProtKB-KW"/>
</dbReference>
<comment type="subcellular location">
    <subcellularLocation>
        <location evidence="1">Membrane</location>
        <topology evidence="1">Single-pass type I membrane protein</topology>
    </subcellularLocation>
</comment>
<reference evidence="24" key="1">
    <citation type="journal article" date="2007" name="Nature">
        <title>The grapevine genome sequence suggests ancestral hexaploidization in major angiosperm phyla.</title>
        <authorList>
            <consortium name="The French-Italian Public Consortium for Grapevine Genome Characterization."/>
            <person name="Jaillon O."/>
            <person name="Aury J.-M."/>
            <person name="Noel B."/>
            <person name="Policriti A."/>
            <person name="Clepet C."/>
            <person name="Casagrande A."/>
            <person name="Choisne N."/>
            <person name="Aubourg S."/>
            <person name="Vitulo N."/>
            <person name="Jubin C."/>
            <person name="Vezzi A."/>
            <person name="Legeai F."/>
            <person name="Hugueney P."/>
            <person name="Dasilva C."/>
            <person name="Horner D."/>
            <person name="Mica E."/>
            <person name="Jublot D."/>
            <person name="Poulain J."/>
            <person name="Bruyere C."/>
            <person name="Billault A."/>
            <person name="Segurens B."/>
            <person name="Gouyvenoux M."/>
            <person name="Ugarte E."/>
            <person name="Cattonaro F."/>
            <person name="Anthouard V."/>
            <person name="Vico V."/>
            <person name="Del Fabbro C."/>
            <person name="Alaux M."/>
            <person name="Di Gaspero G."/>
            <person name="Dumas V."/>
            <person name="Felice N."/>
            <person name="Paillard S."/>
            <person name="Juman I."/>
            <person name="Moroldo M."/>
            <person name="Scalabrin S."/>
            <person name="Canaguier A."/>
            <person name="Le Clainche I."/>
            <person name="Malacrida G."/>
            <person name="Durand E."/>
            <person name="Pesole G."/>
            <person name="Laucou V."/>
            <person name="Chatelet P."/>
            <person name="Merdinoglu D."/>
            <person name="Delledonne M."/>
            <person name="Pezzotti M."/>
            <person name="Lecharny A."/>
            <person name="Scarpelli C."/>
            <person name="Artiguenave F."/>
            <person name="Pe M.E."/>
            <person name="Valle G."/>
            <person name="Morgante M."/>
            <person name="Caboche M."/>
            <person name="Adam-Blondon A.-F."/>
            <person name="Weissenbach J."/>
            <person name="Quetier F."/>
            <person name="Wincker P."/>
        </authorList>
    </citation>
    <scope>NUCLEOTIDE SEQUENCE [LARGE SCALE GENOMIC DNA]</scope>
    <source>
        <strain evidence="24">cv. Pinot noir / PN40024</strain>
    </source>
</reference>
<keyword evidence="4" id="KW-0597">Phosphoprotein</keyword>
<evidence type="ECO:0000256" key="19">
    <source>
        <dbReference type="PROSITE-ProRule" id="PRU10141"/>
    </source>
</evidence>
<keyword evidence="8" id="KW-0677">Repeat</keyword>
<comment type="catalytic activity">
    <reaction evidence="16">
        <text>L-threonyl-[protein] + ATP = O-phospho-L-threonyl-[protein] + ADP + H(+)</text>
        <dbReference type="Rhea" id="RHEA:46608"/>
        <dbReference type="Rhea" id="RHEA-COMP:11060"/>
        <dbReference type="Rhea" id="RHEA-COMP:11605"/>
        <dbReference type="ChEBI" id="CHEBI:15378"/>
        <dbReference type="ChEBI" id="CHEBI:30013"/>
        <dbReference type="ChEBI" id="CHEBI:30616"/>
        <dbReference type="ChEBI" id="CHEBI:61977"/>
        <dbReference type="ChEBI" id="CHEBI:456216"/>
    </reaction>
</comment>
<evidence type="ECO:0000259" key="22">
    <source>
        <dbReference type="PROSITE" id="PS50026"/>
    </source>
</evidence>
<evidence type="ECO:0000256" key="4">
    <source>
        <dbReference type="ARBA" id="ARBA00022553"/>
    </source>
</evidence>
<keyword evidence="6 20" id="KW-0812">Transmembrane</keyword>
<comment type="function">
    <text evidence="17">Serine/threonine-protein kinase that may function as a signaling receptor of extracellular matrix component. Binding to pectin may have significance in the control of cell expansion, morphogenesis and development.</text>
</comment>
<evidence type="ECO:0000256" key="9">
    <source>
        <dbReference type="ARBA" id="ARBA00022741"/>
    </source>
</evidence>
<dbReference type="CDD" id="cd09272">
    <property type="entry name" value="RNase_HI_RT_Ty1"/>
    <property type="match status" value="1"/>
</dbReference>
<keyword evidence="7" id="KW-0732">Signal</keyword>
<dbReference type="HOGENOM" id="CLU_000288_43_5_1"/>
<feature type="disulfide bond" evidence="18">
    <location>
        <begin position="331"/>
        <end position="348"/>
    </location>
</feature>
<keyword evidence="3 18" id="KW-0245">EGF-like domain</keyword>
<feature type="binding site" evidence="19">
    <location>
        <position position="577"/>
    </location>
    <ligand>
        <name>ATP</name>
        <dbReference type="ChEBI" id="CHEBI:30616"/>
    </ligand>
</feature>
<dbReference type="PROSITE" id="PS00010">
    <property type="entry name" value="ASX_HYDROXYL"/>
    <property type="match status" value="1"/>
</dbReference>
<dbReference type="GO" id="GO:0005509">
    <property type="term" value="F:calcium ion binding"/>
    <property type="evidence" value="ECO:0007669"/>
    <property type="project" value="InterPro"/>
</dbReference>
<dbReference type="CDD" id="cd14066">
    <property type="entry name" value="STKc_IRAK"/>
    <property type="match status" value="1"/>
</dbReference>
<keyword evidence="10" id="KW-0418">Kinase</keyword>
<dbReference type="SMART" id="SM00179">
    <property type="entry name" value="EGF_CA"/>
    <property type="match status" value="1"/>
</dbReference>
<evidence type="ECO:0000256" key="18">
    <source>
        <dbReference type="PROSITE-ProRule" id="PRU00076"/>
    </source>
</evidence>
<dbReference type="SUPFAM" id="SSF56112">
    <property type="entry name" value="Protein kinase-like (PK-like)"/>
    <property type="match status" value="1"/>
</dbReference>
<dbReference type="GO" id="GO:0005886">
    <property type="term" value="C:plasma membrane"/>
    <property type="evidence" value="ECO:0000318"/>
    <property type="project" value="GO_Central"/>
</dbReference>
<dbReference type="PANTHER" id="PTHR27005">
    <property type="entry name" value="WALL-ASSOCIATED RECEPTOR KINASE-LIKE 21"/>
    <property type="match status" value="1"/>
</dbReference>
<dbReference type="eggNOG" id="ENOG502QQPF">
    <property type="taxonomic scope" value="Eukaryota"/>
</dbReference>